<name>A0A1Y6D902_9GAMM</name>
<dbReference type="Proteomes" id="UP000192923">
    <property type="component" value="Unassembled WGS sequence"/>
</dbReference>
<evidence type="ECO:0000313" key="2">
    <source>
        <dbReference type="Proteomes" id="UP000192923"/>
    </source>
</evidence>
<dbReference type="RefSeq" id="WP_085215147.1">
    <property type="nucleotide sequence ID" value="NZ_FXAM01000001.1"/>
</dbReference>
<proteinExistence type="predicted"/>
<dbReference type="SUPFAM" id="SSF53448">
    <property type="entry name" value="Nucleotide-diphospho-sugar transferases"/>
    <property type="match status" value="1"/>
</dbReference>
<sequence>MSPPLKTETHRDYQFQIMRDFPIIAPASKPPTRPISFVVVKFSDEFEHNFALSPCAVDPLNQTVVIDNTANLFYANLSAAINAGIAAAEHELIAIAHEDVYLQPGWQARFEQSLESLETADPNWGIVGVAGNLASGRFVGHWSDPKTYRNTFTQGRLFAQAEFIDEHFMLVRKSQGSRADDLLPGIHGVCVSLVFTARERGHACYVIDAPTIHKYRDDQGKPIQTAHDSTKVRDRANFAYKADKNCCDEYINYRWQQYAPFRTINTLYMGWQDPGKLLGQYPQALLADIDAPIILLAKGGGGSRLLSILAEDHGIYMGKQVNASGDCLDMVMAVYETLMGKYRCPSAWQQALAVPKLRLAAARMLEQASSGQRRLWGFKLPENLFILPELRAAFPKARYIQLLREPMDTCLRRTHMTARLDNQIGRITLPLAYRAANRSTFLIQFDHPAIHMAYTTLHQLSLGMEFVRELGDQGRAKYFSFRFEDVLSQPTKVLQDFEMWLQVPRKSRKTLEAIDINRAIGAKEEFPQNIAVRVGQILQSIRVDLGYR</sequence>
<reference evidence="1 2" key="1">
    <citation type="submission" date="2016-12" db="EMBL/GenBank/DDBJ databases">
        <authorList>
            <person name="Song W.-J."/>
            <person name="Kurnit D.M."/>
        </authorList>
    </citation>
    <scope>NUCLEOTIDE SEQUENCE [LARGE SCALE GENOMIC DNA]</scope>
    <source>
        <strain evidence="1 2">175</strain>
    </source>
</reference>
<keyword evidence="2" id="KW-1185">Reference proteome</keyword>
<dbReference type="OrthoDB" id="7720515at2"/>
<protein>
    <submittedName>
        <fullName evidence="1">Glycosyltransferase like family protein</fullName>
    </submittedName>
</protein>
<dbReference type="SUPFAM" id="SSF52540">
    <property type="entry name" value="P-loop containing nucleoside triphosphate hydrolases"/>
    <property type="match status" value="1"/>
</dbReference>
<evidence type="ECO:0000313" key="1">
    <source>
        <dbReference type="EMBL" id="SMF96245.1"/>
    </source>
</evidence>
<dbReference type="Gene3D" id="3.40.50.300">
    <property type="entry name" value="P-loop containing nucleotide triphosphate hydrolases"/>
    <property type="match status" value="1"/>
</dbReference>
<dbReference type="EMBL" id="FXAM01000001">
    <property type="protein sequence ID" value="SMF96245.1"/>
    <property type="molecule type" value="Genomic_DNA"/>
</dbReference>
<dbReference type="InterPro" id="IPR027417">
    <property type="entry name" value="P-loop_NTPase"/>
</dbReference>
<dbReference type="AlphaFoldDB" id="A0A1Y6D902"/>
<dbReference type="InterPro" id="IPR029044">
    <property type="entry name" value="Nucleotide-diphossugar_trans"/>
</dbReference>
<dbReference type="Pfam" id="PF13469">
    <property type="entry name" value="Sulfotransfer_3"/>
    <property type="match status" value="1"/>
</dbReference>
<organism evidence="1 2">
    <name type="scientific">Methylomagnum ishizawai</name>
    <dbReference type="NCBI Taxonomy" id="1760988"/>
    <lineage>
        <taxon>Bacteria</taxon>
        <taxon>Pseudomonadati</taxon>
        <taxon>Pseudomonadota</taxon>
        <taxon>Gammaproteobacteria</taxon>
        <taxon>Methylococcales</taxon>
        <taxon>Methylococcaceae</taxon>
        <taxon>Methylomagnum</taxon>
    </lineage>
</organism>
<dbReference type="Gene3D" id="3.90.550.10">
    <property type="entry name" value="Spore Coat Polysaccharide Biosynthesis Protein SpsA, Chain A"/>
    <property type="match status" value="1"/>
</dbReference>
<dbReference type="GO" id="GO:0016740">
    <property type="term" value="F:transferase activity"/>
    <property type="evidence" value="ECO:0007669"/>
    <property type="project" value="UniProtKB-KW"/>
</dbReference>
<dbReference type="STRING" id="1760988.SAMN02949497_3637"/>
<keyword evidence="1" id="KW-0808">Transferase</keyword>
<accession>A0A1Y6D902</accession>
<gene>
    <name evidence="1" type="ORF">SAMN02949497_3637</name>
</gene>